<feature type="chain" id="PRO_5038846979" evidence="2">
    <location>
        <begin position="23"/>
        <end position="681"/>
    </location>
</feature>
<name>A0A9D3YYS5_DREPO</name>
<evidence type="ECO:0000313" key="3">
    <source>
        <dbReference type="EMBL" id="KAH3709838.1"/>
    </source>
</evidence>
<dbReference type="EMBL" id="JAIWYP010000014">
    <property type="protein sequence ID" value="KAH3709838.1"/>
    <property type="molecule type" value="Genomic_DNA"/>
</dbReference>
<accession>A0A9D3YYS5</accession>
<protein>
    <submittedName>
        <fullName evidence="3">Uncharacterized protein</fullName>
    </submittedName>
</protein>
<feature type="compositionally biased region" description="Polar residues" evidence="1">
    <location>
        <begin position="671"/>
        <end position="681"/>
    </location>
</feature>
<sequence length="681" mass="75932">MPRTLMHALVLLFIVVLRKADCQGQFNSMMPFQQSRMQARTIAPTFTQASTMNTGRHADNFSRAAKLQPQVNPNIPSQPQPGLRDARMIQPSSQVRQPQSSENRFVRQRVQQRERIPVPVPTIPTPVSIISLTPVPFVHSPMPQQWRKETSASNTKTLTNPRSIQSRQWPLVQTHSNIVNDQSDQSSLKNVNGNDETMSAPSLLEPVRGFDAREFDLLAMSRPLGFDTFTGGNRQAAAQDVVQINNILTSFETLTSENAHARINNLGQSRDATNVSWHREDIRHSRPANTEPDTLTFLERKINGNSRSTDQEISPNTRESRFVASSHHSNTLDQHIDNNPQADTTRPTWMNRLSEQASERSQSPGWESTIEARASVRNNNIFGQPLGNLPRRTQTIQQESRTHWWNDYSTEEQSTTRRPVAHVPQSRKQELQSPQVGLSNNFLSWLMSDNPTHNLSSTGSVQFQPQNTAVRRSDDLRRGGSFDTVRQRQATTTTTEAPIAMWWQTENTMTPDANQRSLTEVRRPINGGSTQNSERAVIQTANNNILSASTQVAESTSQSAATSVITTGSRFGLNWLNDINDIFLSNNRSSDQSRGAEFWANLHQTEPAQQSQTVRQTLSPPIATQSQPTSANPTVSHTRQDSLNPSASVQQAGNAGVPAVLSPDKDFIPSQDISLKNTLSG</sequence>
<reference evidence="3" key="1">
    <citation type="journal article" date="2019" name="bioRxiv">
        <title>The Genome of the Zebra Mussel, Dreissena polymorpha: A Resource for Invasive Species Research.</title>
        <authorList>
            <person name="McCartney M.A."/>
            <person name="Auch B."/>
            <person name="Kono T."/>
            <person name="Mallez S."/>
            <person name="Zhang Y."/>
            <person name="Obille A."/>
            <person name="Becker A."/>
            <person name="Abrahante J.E."/>
            <person name="Garbe J."/>
            <person name="Badalamenti J.P."/>
            <person name="Herman A."/>
            <person name="Mangelson H."/>
            <person name="Liachko I."/>
            <person name="Sullivan S."/>
            <person name="Sone E.D."/>
            <person name="Koren S."/>
            <person name="Silverstein K.A.T."/>
            <person name="Beckman K.B."/>
            <person name="Gohl D.M."/>
        </authorList>
    </citation>
    <scope>NUCLEOTIDE SEQUENCE</scope>
    <source>
        <strain evidence="3">Duluth1</strain>
        <tissue evidence="3">Whole animal</tissue>
    </source>
</reference>
<feature type="signal peptide" evidence="2">
    <location>
        <begin position="1"/>
        <end position="22"/>
    </location>
</feature>
<feature type="region of interest" description="Disordered" evidence="1">
    <location>
        <begin position="300"/>
        <end position="346"/>
    </location>
</feature>
<evidence type="ECO:0000313" key="4">
    <source>
        <dbReference type="Proteomes" id="UP000828390"/>
    </source>
</evidence>
<gene>
    <name evidence="3" type="ORF">DPMN_069303</name>
</gene>
<proteinExistence type="predicted"/>
<feature type="compositionally biased region" description="Polar residues" evidence="1">
    <location>
        <begin position="606"/>
        <end position="653"/>
    </location>
</feature>
<feature type="region of interest" description="Disordered" evidence="1">
    <location>
        <begin position="397"/>
        <end position="434"/>
    </location>
</feature>
<evidence type="ECO:0000256" key="1">
    <source>
        <dbReference type="SAM" id="MobiDB-lite"/>
    </source>
</evidence>
<dbReference type="Proteomes" id="UP000828390">
    <property type="component" value="Unassembled WGS sequence"/>
</dbReference>
<feature type="compositionally biased region" description="Polar residues" evidence="1">
    <location>
        <begin position="326"/>
        <end position="346"/>
    </location>
</feature>
<organism evidence="3 4">
    <name type="scientific">Dreissena polymorpha</name>
    <name type="common">Zebra mussel</name>
    <name type="synonym">Mytilus polymorpha</name>
    <dbReference type="NCBI Taxonomy" id="45954"/>
    <lineage>
        <taxon>Eukaryota</taxon>
        <taxon>Metazoa</taxon>
        <taxon>Spiralia</taxon>
        <taxon>Lophotrochozoa</taxon>
        <taxon>Mollusca</taxon>
        <taxon>Bivalvia</taxon>
        <taxon>Autobranchia</taxon>
        <taxon>Heteroconchia</taxon>
        <taxon>Euheterodonta</taxon>
        <taxon>Imparidentia</taxon>
        <taxon>Neoheterodontei</taxon>
        <taxon>Myida</taxon>
        <taxon>Dreissenoidea</taxon>
        <taxon>Dreissenidae</taxon>
        <taxon>Dreissena</taxon>
    </lineage>
</organism>
<reference evidence="3" key="2">
    <citation type="submission" date="2020-11" db="EMBL/GenBank/DDBJ databases">
        <authorList>
            <person name="McCartney M.A."/>
            <person name="Auch B."/>
            <person name="Kono T."/>
            <person name="Mallez S."/>
            <person name="Becker A."/>
            <person name="Gohl D.M."/>
            <person name="Silverstein K.A.T."/>
            <person name="Koren S."/>
            <person name="Bechman K.B."/>
            <person name="Herman A."/>
            <person name="Abrahante J.E."/>
            <person name="Garbe J."/>
        </authorList>
    </citation>
    <scope>NUCLEOTIDE SEQUENCE</scope>
    <source>
        <strain evidence="3">Duluth1</strain>
        <tissue evidence="3">Whole animal</tissue>
    </source>
</reference>
<dbReference type="AlphaFoldDB" id="A0A9D3YYS5"/>
<keyword evidence="4" id="KW-1185">Reference proteome</keyword>
<keyword evidence="2" id="KW-0732">Signal</keyword>
<evidence type="ECO:0000256" key="2">
    <source>
        <dbReference type="SAM" id="SignalP"/>
    </source>
</evidence>
<feature type="region of interest" description="Disordered" evidence="1">
    <location>
        <begin position="606"/>
        <end position="681"/>
    </location>
</feature>
<feature type="compositionally biased region" description="Polar residues" evidence="1">
    <location>
        <begin position="303"/>
        <end position="317"/>
    </location>
</feature>
<feature type="compositionally biased region" description="Polar residues" evidence="1">
    <location>
        <begin position="407"/>
        <end position="417"/>
    </location>
</feature>
<comment type="caution">
    <text evidence="3">The sequence shown here is derived from an EMBL/GenBank/DDBJ whole genome shotgun (WGS) entry which is preliminary data.</text>
</comment>